<comment type="caution">
    <text evidence="2">The sequence shown here is derived from an EMBL/GenBank/DDBJ whole genome shotgun (WGS) entry which is preliminary data.</text>
</comment>
<organism evidence="2">
    <name type="scientific">marine sediment metagenome</name>
    <dbReference type="NCBI Taxonomy" id="412755"/>
    <lineage>
        <taxon>unclassified sequences</taxon>
        <taxon>metagenomes</taxon>
        <taxon>ecological metagenomes</taxon>
    </lineage>
</organism>
<dbReference type="InterPro" id="IPR015943">
    <property type="entry name" value="WD40/YVTN_repeat-like_dom_sf"/>
</dbReference>
<name>A0A0F9CT83_9ZZZZ</name>
<dbReference type="EMBL" id="LAZR01045059">
    <property type="protein sequence ID" value="KKK99776.1"/>
    <property type="molecule type" value="Genomic_DNA"/>
</dbReference>
<sequence>SITALVFLVPFMLFSGLALISDSTTVVHFSKSQQSGEKYPASENTGEVVKISGVLKGTVWVANGMEDSRSAIDLATGNVVDTVAVGTNPHILNASPDGRIIYVINAGKHDREPGAHAEEGDRNMSMSTDMEMEDESSNHHRSNKAGEKTVMGKDLEANSLWAIDAENGKILAKVSVGKGPTHPMVSSDGRWIYVTNTDEGSVSVIDTAIWQVTETITDLPEPHDGALTPDGRLLYLATAGDATMTVVDTQTRMVTRKFGVGTKPRGLAVGGENGEIAYITNKGDGTLSLINVSDGKLVKTFYVGEGAHAIRVSPDNDTAYIALSKEDAVAVVDLANAVVLKKINVGRKPEQVDLSRDGKWLFVSNNTDSTVSIIDILEEKVVGTVRVGEGAYGIQVVDTNFSVEKSSSHMKI</sequence>
<feature type="non-terminal residue" evidence="2">
    <location>
        <position position="1"/>
    </location>
</feature>
<dbReference type="Gene3D" id="2.130.10.10">
    <property type="entry name" value="YVTN repeat-like/Quinoprotein amine dehydrogenase"/>
    <property type="match status" value="3"/>
</dbReference>
<evidence type="ECO:0000256" key="1">
    <source>
        <dbReference type="SAM" id="MobiDB-lite"/>
    </source>
</evidence>
<feature type="compositionally biased region" description="Basic and acidic residues" evidence="1">
    <location>
        <begin position="111"/>
        <end position="122"/>
    </location>
</feature>
<dbReference type="SUPFAM" id="SSF50974">
    <property type="entry name" value="Nitrous oxide reductase, N-terminal domain"/>
    <property type="match status" value="2"/>
</dbReference>
<dbReference type="NCBIfam" id="TIGR02276">
    <property type="entry name" value="beta_rpt_yvtn"/>
    <property type="match status" value="2"/>
</dbReference>
<dbReference type="AlphaFoldDB" id="A0A0F9CT83"/>
<evidence type="ECO:0000313" key="2">
    <source>
        <dbReference type="EMBL" id="KKK99776.1"/>
    </source>
</evidence>
<reference evidence="2" key="1">
    <citation type="journal article" date="2015" name="Nature">
        <title>Complex archaea that bridge the gap between prokaryotes and eukaryotes.</title>
        <authorList>
            <person name="Spang A."/>
            <person name="Saw J.H."/>
            <person name="Jorgensen S.L."/>
            <person name="Zaremba-Niedzwiedzka K."/>
            <person name="Martijn J."/>
            <person name="Lind A.E."/>
            <person name="van Eijk R."/>
            <person name="Schleper C."/>
            <person name="Guy L."/>
            <person name="Ettema T.J."/>
        </authorList>
    </citation>
    <scope>NUCLEOTIDE SEQUENCE</scope>
</reference>
<dbReference type="InterPro" id="IPR011045">
    <property type="entry name" value="N2O_reductase_N"/>
</dbReference>
<protein>
    <recommendedName>
        <fullName evidence="3">SMP-30/Gluconolactonase/LRE-like region domain-containing protein</fullName>
    </recommendedName>
</protein>
<dbReference type="PANTHER" id="PTHR47197:SF3">
    <property type="entry name" value="DIHYDRO-HEME D1 DEHYDROGENASE"/>
    <property type="match status" value="1"/>
</dbReference>
<accession>A0A0F9CT83</accession>
<dbReference type="InterPro" id="IPR011964">
    <property type="entry name" value="YVTN_b-propeller_repeat"/>
</dbReference>
<dbReference type="Pfam" id="PF10282">
    <property type="entry name" value="Lactonase"/>
    <property type="match status" value="1"/>
</dbReference>
<gene>
    <name evidence="2" type="ORF">LCGC14_2629350</name>
</gene>
<evidence type="ECO:0008006" key="3">
    <source>
        <dbReference type="Google" id="ProtNLM"/>
    </source>
</evidence>
<feature type="region of interest" description="Disordered" evidence="1">
    <location>
        <begin position="111"/>
        <end position="146"/>
    </location>
</feature>
<proteinExistence type="predicted"/>
<dbReference type="InterPro" id="IPR051200">
    <property type="entry name" value="Host-pathogen_enzymatic-act"/>
</dbReference>
<dbReference type="PANTHER" id="PTHR47197">
    <property type="entry name" value="PROTEIN NIRF"/>
    <property type="match status" value="1"/>
</dbReference>
<dbReference type="InterPro" id="IPR019405">
    <property type="entry name" value="Lactonase_7-beta_prop"/>
</dbReference>